<dbReference type="Pfam" id="PF00891">
    <property type="entry name" value="Methyltransf_2"/>
    <property type="match status" value="1"/>
</dbReference>
<gene>
    <name evidence="6" type="ORF">FB471_0099</name>
</gene>
<dbReference type="RefSeq" id="WP_141995401.1">
    <property type="nucleotide sequence ID" value="NZ_VFML01000001.1"/>
</dbReference>
<keyword evidence="2 6" id="KW-0808">Transferase</keyword>
<dbReference type="InterPro" id="IPR029063">
    <property type="entry name" value="SAM-dependent_MTases_sf"/>
</dbReference>
<dbReference type="EMBL" id="VFML01000001">
    <property type="protein sequence ID" value="TQJ00475.1"/>
    <property type="molecule type" value="Genomic_DNA"/>
</dbReference>
<sequence length="333" mass="35241">MPVNLDAGDGPPSFLDMITTAGYRAATAGLRLGVFPALAEGPLPAAELAARIDADPRGTTLLADVLVSCGYLTADGDRYANAPMADKWLAGGDYRRVEHFWSTVLFDSWGELETSVRSGAAALDFYAWLAERPETLGRFQGMLSAHAEHIAPEVAALVPVGRTLLDVGGGHATYPIRLCSGNPSLHATVVDRPEALNAAAVEAAGVTDRITLRPGDYDELDLGSGFDTALLFNVVHGRTAAANRTLLHRVAAALRPGGAVVLLEHQEHPADPVDDAFTRVFSLNLFHGQCGQVYPAHDIAAWLLDAGFGEPEIHPLESSPAQSVLIARLGGTR</sequence>
<keyword evidence="7" id="KW-1185">Reference proteome</keyword>
<dbReference type="GO" id="GO:0032259">
    <property type="term" value="P:methylation"/>
    <property type="evidence" value="ECO:0007669"/>
    <property type="project" value="UniProtKB-KW"/>
</dbReference>
<dbReference type="InterPro" id="IPR036390">
    <property type="entry name" value="WH_DNA-bd_sf"/>
</dbReference>
<evidence type="ECO:0000256" key="2">
    <source>
        <dbReference type="ARBA" id="ARBA00022679"/>
    </source>
</evidence>
<accession>A0A542DBP5</accession>
<dbReference type="SUPFAM" id="SSF46785">
    <property type="entry name" value="Winged helix' DNA-binding domain"/>
    <property type="match status" value="1"/>
</dbReference>
<comment type="caution">
    <text evidence="6">The sequence shown here is derived from an EMBL/GenBank/DDBJ whole genome shotgun (WGS) entry which is preliminary data.</text>
</comment>
<dbReference type="SUPFAM" id="SSF53335">
    <property type="entry name" value="S-adenosyl-L-methionine-dependent methyltransferases"/>
    <property type="match status" value="1"/>
</dbReference>
<evidence type="ECO:0000259" key="5">
    <source>
        <dbReference type="Pfam" id="PF08100"/>
    </source>
</evidence>
<dbReference type="InterPro" id="IPR016461">
    <property type="entry name" value="COMT-like"/>
</dbReference>
<dbReference type="Gene3D" id="1.10.10.10">
    <property type="entry name" value="Winged helix-like DNA-binding domain superfamily/Winged helix DNA-binding domain"/>
    <property type="match status" value="1"/>
</dbReference>
<dbReference type="OrthoDB" id="582216at2"/>
<evidence type="ECO:0000256" key="1">
    <source>
        <dbReference type="ARBA" id="ARBA00022603"/>
    </source>
</evidence>
<evidence type="ECO:0000256" key="3">
    <source>
        <dbReference type="ARBA" id="ARBA00022691"/>
    </source>
</evidence>
<dbReference type="PANTHER" id="PTHR43712">
    <property type="entry name" value="PUTATIVE (AFU_ORTHOLOGUE AFUA_4G14580)-RELATED"/>
    <property type="match status" value="1"/>
</dbReference>
<dbReference type="GO" id="GO:0008171">
    <property type="term" value="F:O-methyltransferase activity"/>
    <property type="evidence" value="ECO:0007669"/>
    <property type="project" value="InterPro"/>
</dbReference>
<organism evidence="6 7">
    <name type="scientific">Amycolatopsis cihanbeyliensis</name>
    <dbReference type="NCBI Taxonomy" id="1128664"/>
    <lineage>
        <taxon>Bacteria</taxon>
        <taxon>Bacillati</taxon>
        <taxon>Actinomycetota</taxon>
        <taxon>Actinomycetes</taxon>
        <taxon>Pseudonocardiales</taxon>
        <taxon>Pseudonocardiaceae</taxon>
        <taxon>Amycolatopsis</taxon>
    </lineage>
</organism>
<name>A0A542DBP5_AMYCI</name>
<reference evidence="6 7" key="1">
    <citation type="submission" date="2019-06" db="EMBL/GenBank/DDBJ databases">
        <title>Sequencing the genomes of 1000 actinobacteria strains.</title>
        <authorList>
            <person name="Klenk H.-P."/>
        </authorList>
    </citation>
    <scope>NUCLEOTIDE SEQUENCE [LARGE SCALE GENOMIC DNA]</scope>
    <source>
        <strain evidence="6 7">DSM 45679</strain>
    </source>
</reference>
<dbReference type="Pfam" id="PF08100">
    <property type="entry name" value="Dimerisation"/>
    <property type="match status" value="1"/>
</dbReference>
<evidence type="ECO:0000259" key="4">
    <source>
        <dbReference type="Pfam" id="PF00891"/>
    </source>
</evidence>
<evidence type="ECO:0000313" key="6">
    <source>
        <dbReference type="EMBL" id="TQJ00475.1"/>
    </source>
</evidence>
<proteinExistence type="predicted"/>
<dbReference type="AlphaFoldDB" id="A0A542DBP5"/>
<keyword evidence="3" id="KW-0949">S-adenosyl-L-methionine</keyword>
<dbReference type="InterPro" id="IPR036388">
    <property type="entry name" value="WH-like_DNA-bd_sf"/>
</dbReference>
<dbReference type="PROSITE" id="PS51683">
    <property type="entry name" value="SAM_OMT_II"/>
    <property type="match status" value="1"/>
</dbReference>
<dbReference type="InterPro" id="IPR001077">
    <property type="entry name" value="COMT_C"/>
</dbReference>
<evidence type="ECO:0000313" key="7">
    <source>
        <dbReference type="Proteomes" id="UP000320876"/>
    </source>
</evidence>
<keyword evidence="1 6" id="KW-0489">Methyltransferase</keyword>
<dbReference type="PANTHER" id="PTHR43712:SF2">
    <property type="entry name" value="O-METHYLTRANSFERASE CICE"/>
    <property type="match status" value="1"/>
</dbReference>
<dbReference type="GO" id="GO:0046983">
    <property type="term" value="F:protein dimerization activity"/>
    <property type="evidence" value="ECO:0007669"/>
    <property type="project" value="InterPro"/>
</dbReference>
<dbReference type="Gene3D" id="3.40.50.150">
    <property type="entry name" value="Vaccinia Virus protein VP39"/>
    <property type="match status" value="1"/>
</dbReference>
<protein>
    <submittedName>
        <fullName evidence="6">Methyltransferase family protein</fullName>
    </submittedName>
</protein>
<feature type="domain" description="O-methyltransferase dimerisation" evidence="5">
    <location>
        <begin position="28"/>
        <end position="90"/>
    </location>
</feature>
<dbReference type="InterPro" id="IPR012967">
    <property type="entry name" value="COMT_dimerisation"/>
</dbReference>
<dbReference type="Proteomes" id="UP000320876">
    <property type="component" value="Unassembled WGS sequence"/>
</dbReference>
<feature type="domain" description="O-methyltransferase C-terminal" evidence="4">
    <location>
        <begin position="162"/>
        <end position="308"/>
    </location>
</feature>